<keyword evidence="1" id="KW-1133">Transmembrane helix</keyword>
<accession>A0AAD5LP33</accession>
<dbReference type="Proteomes" id="UP001209570">
    <property type="component" value="Unassembled WGS sequence"/>
</dbReference>
<gene>
    <name evidence="2" type="ORF">P43SY_011625</name>
</gene>
<dbReference type="AlphaFoldDB" id="A0AAD5LP33"/>
<protein>
    <submittedName>
        <fullName evidence="2">Uncharacterized protein</fullName>
    </submittedName>
</protein>
<keyword evidence="1" id="KW-0812">Transmembrane</keyword>
<keyword evidence="1" id="KW-0472">Membrane</keyword>
<dbReference type="EMBL" id="JAKCXM010005714">
    <property type="protein sequence ID" value="KAJ0388929.1"/>
    <property type="molecule type" value="Genomic_DNA"/>
</dbReference>
<name>A0AAD5LP33_PYTIN</name>
<comment type="caution">
    <text evidence="2">The sequence shown here is derived from an EMBL/GenBank/DDBJ whole genome shotgun (WGS) entry which is preliminary data.</text>
</comment>
<keyword evidence="3" id="KW-1185">Reference proteome</keyword>
<reference evidence="2" key="1">
    <citation type="submission" date="2021-12" db="EMBL/GenBank/DDBJ databases">
        <title>Prjna785345.</title>
        <authorList>
            <person name="Rujirawat T."/>
            <person name="Krajaejun T."/>
        </authorList>
    </citation>
    <scope>NUCLEOTIDE SEQUENCE</scope>
    <source>
        <strain evidence="2">Pi057C3</strain>
    </source>
</reference>
<proteinExistence type="predicted"/>
<sequence length="99" mass="10555">MLVAASFASTGVGLLLGAFAIVLCIFFAISAGEAVRQLLIAVNSQYLELDEVVRQTAMRLEASTEVIAIRRLVGESNTYHRALMTAAKSAKKDSPGARN</sequence>
<evidence type="ECO:0000256" key="1">
    <source>
        <dbReference type="SAM" id="Phobius"/>
    </source>
</evidence>
<evidence type="ECO:0000313" key="2">
    <source>
        <dbReference type="EMBL" id="KAJ0388929.1"/>
    </source>
</evidence>
<feature type="transmembrane region" description="Helical" evidence="1">
    <location>
        <begin position="6"/>
        <end position="29"/>
    </location>
</feature>
<organism evidence="2 3">
    <name type="scientific">Pythium insidiosum</name>
    <name type="common">Pythiosis disease agent</name>
    <dbReference type="NCBI Taxonomy" id="114742"/>
    <lineage>
        <taxon>Eukaryota</taxon>
        <taxon>Sar</taxon>
        <taxon>Stramenopiles</taxon>
        <taxon>Oomycota</taxon>
        <taxon>Peronosporomycetes</taxon>
        <taxon>Pythiales</taxon>
        <taxon>Pythiaceae</taxon>
        <taxon>Pythium</taxon>
    </lineage>
</organism>
<evidence type="ECO:0000313" key="3">
    <source>
        <dbReference type="Proteomes" id="UP001209570"/>
    </source>
</evidence>